<dbReference type="InterPro" id="IPR021410">
    <property type="entry name" value="FAF"/>
</dbReference>
<comment type="similarity">
    <text evidence="1">Belongs to the fantastic four family.</text>
</comment>
<proteinExistence type="inferred from homology"/>
<feature type="compositionally biased region" description="Polar residues" evidence="2">
    <location>
        <begin position="188"/>
        <end position="201"/>
    </location>
</feature>
<feature type="compositionally biased region" description="Polar residues" evidence="2">
    <location>
        <begin position="219"/>
        <end position="236"/>
    </location>
</feature>
<name>A0A7J6DN05_CANSA</name>
<dbReference type="AlphaFoldDB" id="A0A7J6DN05"/>
<evidence type="ECO:0000313" key="5">
    <source>
        <dbReference type="Proteomes" id="UP000583929"/>
    </source>
</evidence>
<accession>A0A7J6DN05</accession>
<feature type="compositionally biased region" description="Acidic residues" evidence="2">
    <location>
        <begin position="299"/>
        <end position="310"/>
    </location>
</feature>
<feature type="domain" description="FAF" evidence="3">
    <location>
        <begin position="237"/>
        <end position="291"/>
    </location>
</feature>
<feature type="region of interest" description="Disordered" evidence="2">
    <location>
        <begin position="98"/>
        <end position="131"/>
    </location>
</feature>
<feature type="region of interest" description="Disordered" evidence="2">
    <location>
        <begin position="299"/>
        <end position="353"/>
    </location>
</feature>
<evidence type="ECO:0000313" key="4">
    <source>
        <dbReference type="EMBL" id="KAF4346979.1"/>
    </source>
</evidence>
<dbReference type="Proteomes" id="UP000583929">
    <property type="component" value="Unassembled WGS sequence"/>
</dbReference>
<evidence type="ECO:0000256" key="1">
    <source>
        <dbReference type="ARBA" id="ARBA00008690"/>
    </source>
</evidence>
<organism evidence="4 5">
    <name type="scientific">Cannabis sativa</name>
    <name type="common">Hemp</name>
    <name type="synonym">Marijuana</name>
    <dbReference type="NCBI Taxonomy" id="3483"/>
    <lineage>
        <taxon>Eukaryota</taxon>
        <taxon>Viridiplantae</taxon>
        <taxon>Streptophyta</taxon>
        <taxon>Embryophyta</taxon>
        <taxon>Tracheophyta</taxon>
        <taxon>Spermatophyta</taxon>
        <taxon>Magnoliopsida</taxon>
        <taxon>eudicotyledons</taxon>
        <taxon>Gunneridae</taxon>
        <taxon>Pentapetalae</taxon>
        <taxon>rosids</taxon>
        <taxon>fabids</taxon>
        <taxon>Rosales</taxon>
        <taxon>Cannabaceae</taxon>
        <taxon>Cannabis</taxon>
    </lineage>
</organism>
<dbReference type="PANTHER" id="PTHR33155:SF3">
    <property type="entry name" value="PROTEIN FAF-LIKE, CHLOROPLASTIC"/>
    <property type="match status" value="1"/>
</dbReference>
<evidence type="ECO:0000259" key="3">
    <source>
        <dbReference type="Pfam" id="PF11250"/>
    </source>
</evidence>
<dbReference type="EMBL" id="JAATIQ010000878">
    <property type="protein sequence ID" value="KAF4346979.1"/>
    <property type="molecule type" value="Genomic_DNA"/>
</dbReference>
<feature type="compositionally biased region" description="Basic and acidic residues" evidence="2">
    <location>
        <begin position="206"/>
        <end position="218"/>
    </location>
</feature>
<gene>
    <name evidence="4" type="ORF">G4B88_002193</name>
</gene>
<feature type="compositionally biased region" description="Acidic residues" evidence="2">
    <location>
        <begin position="106"/>
        <end position="116"/>
    </location>
</feature>
<dbReference type="Pfam" id="PF11250">
    <property type="entry name" value="FAF"/>
    <property type="match status" value="1"/>
</dbReference>
<protein>
    <recommendedName>
        <fullName evidence="3">FAF domain-containing protein</fullName>
    </recommendedName>
</protein>
<reference evidence="4 5" key="1">
    <citation type="journal article" date="2020" name="bioRxiv">
        <title>Sequence and annotation of 42 cannabis genomes reveals extensive copy number variation in cannabinoid synthesis and pathogen resistance genes.</title>
        <authorList>
            <person name="Mckernan K.J."/>
            <person name="Helbert Y."/>
            <person name="Kane L.T."/>
            <person name="Ebling H."/>
            <person name="Zhang L."/>
            <person name="Liu B."/>
            <person name="Eaton Z."/>
            <person name="Mclaughlin S."/>
            <person name="Kingan S."/>
            <person name="Baybayan P."/>
            <person name="Concepcion G."/>
            <person name="Jordan M."/>
            <person name="Riva A."/>
            <person name="Barbazuk W."/>
            <person name="Harkins T."/>
        </authorList>
    </citation>
    <scope>NUCLEOTIDE SEQUENCE [LARGE SCALE GENOMIC DNA]</scope>
    <source>
        <strain evidence="5">cv. Jamaican Lion 4</strain>
        <tissue evidence="4">Leaf</tissue>
    </source>
</reference>
<sequence>MSGSLSKSIGLSTSFVKIVEQECPSSMVTGGGGEGKQGIAVAILGSEDHYCERSRASSLRRTLSADMSSKTWLAQNGLLISPMKKIASSKELVSIPSRRLDSFSSSEDDDDDDDDYEKNSSTKDQQVGGGKGEYDIWSLIISQKAKEESKSAASTPYVHPLVKSRASSLSENSLKICTESLGCETGSDGFSLTGDSSSSDMEITQEEEKEKTQLKEAVEQTTPTVVTRNKSVTPTRSFPPPLTSLSGDGASKVRMQTRRDNGRLVVEAVSVPSQKNYFAAQRQDGRLVLTFDVSADDLDEKEVKTEEEDVELMKEDGEFEEQFGNCSEDDEDNKEDEDEDEDEHGYDDNEEDDEIVYGVTEESSKIGSPRVINVHRLALMMNKPIGLANMNLSTTTPWSKKLNEDYDDEDQKIIAAQTTLAQSLPPRPRPAVGRLIASPPATLAKGAAAATASFNAYEYFWRRSNPTATTTTTLKMNNCVYNNKVMNNHHRLEPQMLVLRGNKGEYMVSTLKGCKEPRRTLFWEPYCIATSS</sequence>
<dbReference type="InterPro" id="IPR046431">
    <property type="entry name" value="FAF_dom"/>
</dbReference>
<evidence type="ECO:0000256" key="2">
    <source>
        <dbReference type="SAM" id="MobiDB-lite"/>
    </source>
</evidence>
<feature type="compositionally biased region" description="Acidic residues" evidence="2">
    <location>
        <begin position="317"/>
        <end position="353"/>
    </location>
</feature>
<dbReference type="PANTHER" id="PTHR33155">
    <property type="entry name" value="FANTASTIC FOUR-LIKE PROTEIN (DUF3049)"/>
    <property type="match status" value="1"/>
</dbReference>
<feature type="region of interest" description="Disordered" evidence="2">
    <location>
        <begin position="187"/>
        <end position="253"/>
    </location>
</feature>
<comment type="caution">
    <text evidence="4">The sequence shown here is derived from an EMBL/GenBank/DDBJ whole genome shotgun (WGS) entry which is preliminary data.</text>
</comment>
<keyword evidence="5" id="KW-1185">Reference proteome</keyword>